<protein>
    <submittedName>
        <fullName evidence="2">Uncharacterized protein</fullName>
    </submittedName>
</protein>
<feature type="compositionally biased region" description="Basic and acidic residues" evidence="1">
    <location>
        <begin position="10"/>
        <end position="34"/>
    </location>
</feature>
<evidence type="ECO:0000313" key="2">
    <source>
        <dbReference type="EMBL" id="KAK1364679.1"/>
    </source>
</evidence>
<organism evidence="2 3">
    <name type="scientific">Heracleum sosnowskyi</name>
    <dbReference type="NCBI Taxonomy" id="360622"/>
    <lineage>
        <taxon>Eukaryota</taxon>
        <taxon>Viridiplantae</taxon>
        <taxon>Streptophyta</taxon>
        <taxon>Embryophyta</taxon>
        <taxon>Tracheophyta</taxon>
        <taxon>Spermatophyta</taxon>
        <taxon>Magnoliopsida</taxon>
        <taxon>eudicotyledons</taxon>
        <taxon>Gunneridae</taxon>
        <taxon>Pentapetalae</taxon>
        <taxon>asterids</taxon>
        <taxon>campanulids</taxon>
        <taxon>Apiales</taxon>
        <taxon>Apiaceae</taxon>
        <taxon>Apioideae</taxon>
        <taxon>apioid superclade</taxon>
        <taxon>Tordylieae</taxon>
        <taxon>Tordyliinae</taxon>
        <taxon>Heracleum</taxon>
    </lineage>
</organism>
<evidence type="ECO:0000256" key="1">
    <source>
        <dbReference type="SAM" id="MobiDB-lite"/>
    </source>
</evidence>
<gene>
    <name evidence="2" type="ORF">POM88_040240</name>
</gene>
<sequence>MKITDLSGESFKEINREDVATEEKRYNDNKEKMPATEFYEANSINSEKDIFPTDQPSQSSTIKESNTGSKKVVAPFPENNNLEQNKERVDEYIQANALLQEKDYTSSSPYHKGLTDFTLDISKEKITTIEIDEAILGAQCHKQSIYLDKEGHQILYKKEGPIRFDRSRPRGI</sequence>
<dbReference type="Proteomes" id="UP001237642">
    <property type="component" value="Unassembled WGS sequence"/>
</dbReference>
<accession>A0AAD8HE63</accession>
<feature type="compositionally biased region" description="Polar residues" evidence="1">
    <location>
        <begin position="54"/>
        <end position="69"/>
    </location>
</feature>
<dbReference type="EMBL" id="JAUIZM010000009">
    <property type="protein sequence ID" value="KAK1364679.1"/>
    <property type="molecule type" value="Genomic_DNA"/>
</dbReference>
<keyword evidence="3" id="KW-1185">Reference proteome</keyword>
<reference evidence="2" key="1">
    <citation type="submission" date="2023-02" db="EMBL/GenBank/DDBJ databases">
        <title>Genome of toxic invasive species Heracleum sosnowskyi carries increased number of genes despite the absence of recent whole-genome duplications.</title>
        <authorList>
            <person name="Schelkunov M."/>
            <person name="Shtratnikova V."/>
            <person name="Makarenko M."/>
            <person name="Klepikova A."/>
            <person name="Omelchenko D."/>
            <person name="Novikova G."/>
            <person name="Obukhova E."/>
            <person name="Bogdanov V."/>
            <person name="Penin A."/>
            <person name="Logacheva M."/>
        </authorList>
    </citation>
    <scope>NUCLEOTIDE SEQUENCE</scope>
    <source>
        <strain evidence="2">Hsosn_3</strain>
        <tissue evidence="2">Leaf</tissue>
    </source>
</reference>
<comment type="caution">
    <text evidence="2">The sequence shown here is derived from an EMBL/GenBank/DDBJ whole genome shotgun (WGS) entry which is preliminary data.</text>
</comment>
<reference evidence="2" key="2">
    <citation type="submission" date="2023-05" db="EMBL/GenBank/DDBJ databases">
        <authorList>
            <person name="Schelkunov M.I."/>
        </authorList>
    </citation>
    <scope>NUCLEOTIDE SEQUENCE</scope>
    <source>
        <strain evidence="2">Hsosn_3</strain>
        <tissue evidence="2">Leaf</tissue>
    </source>
</reference>
<name>A0AAD8HE63_9APIA</name>
<dbReference type="AlphaFoldDB" id="A0AAD8HE63"/>
<evidence type="ECO:0000313" key="3">
    <source>
        <dbReference type="Proteomes" id="UP001237642"/>
    </source>
</evidence>
<feature type="region of interest" description="Disordered" evidence="1">
    <location>
        <begin position="1"/>
        <end position="81"/>
    </location>
</feature>
<proteinExistence type="predicted"/>